<dbReference type="RefSeq" id="XP_044561836.1">
    <property type="nucleotide sequence ID" value="XM_044707117.1"/>
</dbReference>
<sequence length="631" mass="74092">MTLTSSMAPNDNSLAWTTIDHPTPSSTMITLSKSTGKSLIQLPHEMMELIFEFLSLSESFKMRLLNRTISSQFLTYFRRVLRERWHDENMASCYPLNEPPVSLEMISETEKKFHIIIPLILKELLMITNGSKTKNRFHLLPIECWYEQSFGVVFSENYLLVSDGVSKSHILVRVYSDCYSLVNFWDELFHSFFEPAMIDINKLYGKKCFEYSGFEWYDQLDVHLKTIPKYYVNYLEYMVSPNHGELRYNASKLEECLNFEFLQDEKFTRKVVSLYYKLVRHFPPHLLNNRNYCKNIVRAQGKALKYCPKFSEDREIVLTAVKSNGYALKYAHLFQSDPEIVAIALKTSPHVLQYVSKSTPNYKQFVLEALRNNKFSTLPKFFTEDMAQCKDYVEALLEKSPNLLDLMPKVWFSTQFLLKMMRKNPKSCKYIFKEEKSKKISLDKRNIKTALQLEPISFTYLSQDYQHDKELLDLAFGCKLSRSPENDTISNEGLKQIMDAIQKNPKLIRVVCLMDRWLSPMKDQDMLTEFLQQACKTAFSQNGFLLKYCIFDRSLLMTNQKVKLLAIEIACKQNPKCIEHLDLEQYCYDEISSLMTSVGALPYYRNYYDRPFRPTDKESLMKNIRMPQISI</sequence>
<evidence type="ECO:0000259" key="1">
    <source>
        <dbReference type="PROSITE" id="PS50181"/>
    </source>
</evidence>
<dbReference type="InterPro" id="IPR037883">
    <property type="entry name" value="Knr4/Smi1-like_sf"/>
</dbReference>
<dbReference type="InterPro" id="IPR001810">
    <property type="entry name" value="F-box_dom"/>
</dbReference>
<dbReference type="OrthoDB" id="10359074at2759"/>
<keyword evidence="3" id="KW-1185">Reference proteome</keyword>
<dbReference type="InterPro" id="IPR025197">
    <property type="entry name" value="DUF4116"/>
</dbReference>
<reference evidence="2 3" key="1">
    <citation type="journal article" date="2019" name="Sci. Rep.">
        <title>Nanopore sequencing improves the draft genome of the human pathogenic amoeba Naegleria fowleri.</title>
        <authorList>
            <person name="Liechti N."/>
            <person name="Schurch N."/>
            <person name="Bruggmann R."/>
            <person name="Wittwer M."/>
        </authorList>
    </citation>
    <scope>NUCLEOTIDE SEQUENCE [LARGE SCALE GENOMIC DNA]</scope>
    <source>
        <strain evidence="2 3">ATCC 30894</strain>
    </source>
</reference>
<gene>
    <name evidence="2" type="ORF">FDP41_003776</name>
</gene>
<organism evidence="2 3">
    <name type="scientific">Naegleria fowleri</name>
    <name type="common">Brain eating amoeba</name>
    <dbReference type="NCBI Taxonomy" id="5763"/>
    <lineage>
        <taxon>Eukaryota</taxon>
        <taxon>Discoba</taxon>
        <taxon>Heterolobosea</taxon>
        <taxon>Tetramitia</taxon>
        <taxon>Eutetramitia</taxon>
        <taxon>Vahlkampfiidae</taxon>
        <taxon>Naegleria</taxon>
    </lineage>
</organism>
<dbReference type="EMBL" id="VFQX01000035">
    <property type="protein sequence ID" value="KAF0977123.1"/>
    <property type="molecule type" value="Genomic_DNA"/>
</dbReference>
<comment type="caution">
    <text evidence="2">The sequence shown here is derived from an EMBL/GenBank/DDBJ whole genome shotgun (WGS) entry which is preliminary data.</text>
</comment>
<dbReference type="VEuPathDB" id="AmoebaDB:NfTy_064480"/>
<dbReference type="Proteomes" id="UP000444721">
    <property type="component" value="Unassembled WGS sequence"/>
</dbReference>
<feature type="domain" description="F-box" evidence="1">
    <location>
        <begin position="36"/>
        <end position="80"/>
    </location>
</feature>
<dbReference type="OMA" id="PAMIDIN"/>
<evidence type="ECO:0000313" key="3">
    <source>
        <dbReference type="Proteomes" id="UP000444721"/>
    </source>
</evidence>
<dbReference type="PROSITE" id="PS50181">
    <property type="entry name" value="FBOX"/>
    <property type="match status" value="1"/>
</dbReference>
<dbReference type="AlphaFoldDB" id="A0A6A5BGV3"/>
<dbReference type="SUPFAM" id="SSF160631">
    <property type="entry name" value="SMI1/KNR4-like"/>
    <property type="match status" value="1"/>
</dbReference>
<dbReference type="Pfam" id="PF13475">
    <property type="entry name" value="DUF4116"/>
    <property type="match status" value="1"/>
</dbReference>
<proteinExistence type="predicted"/>
<protein>
    <recommendedName>
        <fullName evidence="1">F-box domain-containing protein</fullName>
    </recommendedName>
</protein>
<accession>A0A6A5BGV3</accession>
<dbReference type="VEuPathDB" id="AmoebaDB:NF0079290"/>
<name>A0A6A5BGV3_NAEFO</name>
<dbReference type="VEuPathDB" id="AmoebaDB:FDP41_003776"/>
<dbReference type="GeneID" id="68110994"/>
<evidence type="ECO:0000313" key="2">
    <source>
        <dbReference type="EMBL" id="KAF0977123.1"/>
    </source>
</evidence>